<feature type="signal peptide" evidence="1">
    <location>
        <begin position="1"/>
        <end position="22"/>
    </location>
</feature>
<dbReference type="AlphaFoldDB" id="A0A3S0RB36"/>
<dbReference type="EMBL" id="RYYU01000001">
    <property type="protein sequence ID" value="RUL59712.1"/>
    <property type="molecule type" value="Genomic_DNA"/>
</dbReference>
<proteinExistence type="predicted"/>
<keyword evidence="3" id="KW-1185">Reference proteome</keyword>
<comment type="caution">
    <text evidence="2">The sequence shown here is derived from an EMBL/GenBank/DDBJ whole genome shotgun (WGS) entry which is preliminary data.</text>
</comment>
<organism evidence="2 3">
    <name type="scientific">Prevotella koreensis</name>
    <dbReference type="NCBI Taxonomy" id="2490854"/>
    <lineage>
        <taxon>Bacteria</taxon>
        <taxon>Pseudomonadati</taxon>
        <taxon>Bacteroidota</taxon>
        <taxon>Bacteroidia</taxon>
        <taxon>Bacteroidales</taxon>
        <taxon>Prevotellaceae</taxon>
        <taxon>Prevotella</taxon>
    </lineage>
</organism>
<dbReference type="PROSITE" id="PS51257">
    <property type="entry name" value="PROKAR_LIPOPROTEIN"/>
    <property type="match status" value="1"/>
</dbReference>
<gene>
    <name evidence="2" type="ORF">EHV08_08040</name>
</gene>
<reference evidence="2 3" key="1">
    <citation type="submission" date="2018-12" db="EMBL/GenBank/DDBJ databases">
        <title>Genome sequencing of Prevotella sp. KCOM 3155 (= JS262).</title>
        <authorList>
            <person name="Kook J.-K."/>
            <person name="Park S.-N."/>
            <person name="Lim Y.K."/>
        </authorList>
    </citation>
    <scope>NUCLEOTIDE SEQUENCE [LARGE SCALE GENOMIC DNA]</scope>
    <source>
        <strain evidence="2 3">KCOM 3155</strain>
    </source>
</reference>
<feature type="chain" id="PRO_5018670653" evidence="1">
    <location>
        <begin position="23"/>
        <end position="230"/>
    </location>
</feature>
<accession>A0A3S0RB36</accession>
<evidence type="ECO:0000313" key="2">
    <source>
        <dbReference type="EMBL" id="RUL59712.1"/>
    </source>
</evidence>
<evidence type="ECO:0000313" key="3">
    <source>
        <dbReference type="Proteomes" id="UP000278983"/>
    </source>
</evidence>
<protein>
    <submittedName>
        <fullName evidence="2">DUF4840 domain-containing protein</fullName>
    </submittedName>
</protein>
<evidence type="ECO:0000256" key="1">
    <source>
        <dbReference type="SAM" id="SignalP"/>
    </source>
</evidence>
<dbReference type="Proteomes" id="UP000278983">
    <property type="component" value="Unassembled WGS sequence"/>
</dbReference>
<keyword evidence="1" id="KW-0732">Signal</keyword>
<name>A0A3S0RB36_9BACT</name>
<sequence>MNMKNISLLRVMVAMIVTLAFSSCLNNEYHVEKKLTEKQKEDFGNTIKGEYKGKYIIYYTDAESGFTTDENGKVTKTGKDVRIENAMMSVGDYDLKTIAMHKFPVSIFSNIVDADADLSKALASLQDMDLSAKYHITYDTNYTDILFYIQPNVLYLTLNYRGADHHIRIELNNSNRVYCFSPKDLEKQYAFKSANDIVMNVVAIYDGAKLVQKFDIWEGNGMYVTFDIEK</sequence>